<feature type="domain" description="Fibronectin type-III" evidence="2">
    <location>
        <begin position="863"/>
        <end position="951"/>
    </location>
</feature>
<feature type="domain" description="Fibronectin type-III" evidence="2">
    <location>
        <begin position="215"/>
        <end position="309"/>
    </location>
</feature>
<feature type="domain" description="Fibronectin type-III" evidence="2">
    <location>
        <begin position="1608"/>
        <end position="1692"/>
    </location>
</feature>
<organism evidence="3 4">
    <name type="scientific">Oopsacas minuta</name>
    <dbReference type="NCBI Taxonomy" id="111878"/>
    <lineage>
        <taxon>Eukaryota</taxon>
        <taxon>Metazoa</taxon>
        <taxon>Porifera</taxon>
        <taxon>Hexactinellida</taxon>
        <taxon>Hexasterophora</taxon>
        <taxon>Lyssacinosida</taxon>
        <taxon>Leucopsacidae</taxon>
        <taxon>Oopsacas</taxon>
    </lineage>
</organism>
<dbReference type="EMBL" id="JAKMXF010000340">
    <property type="protein sequence ID" value="KAI6647638.1"/>
    <property type="molecule type" value="Genomic_DNA"/>
</dbReference>
<evidence type="ECO:0000313" key="4">
    <source>
        <dbReference type="Proteomes" id="UP001165289"/>
    </source>
</evidence>
<keyword evidence="1" id="KW-0812">Transmembrane</keyword>
<feature type="domain" description="Fibronectin type-III" evidence="2">
    <location>
        <begin position="18"/>
        <end position="119"/>
    </location>
</feature>
<dbReference type="Proteomes" id="UP001165289">
    <property type="component" value="Unassembled WGS sequence"/>
</dbReference>
<keyword evidence="1" id="KW-0472">Membrane</keyword>
<feature type="domain" description="Fibronectin type-III" evidence="2">
    <location>
        <begin position="1129"/>
        <end position="1222"/>
    </location>
</feature>
<dbReference type="GO" id="GO:0016020">
    <property type="term" value="C:membrane"/>
    <property type="evidence" value="ECO:0007669"/>
    <property type="project" value="UniProtKB-SubCell"/>
</dbReference>
<feature type="domain" description="Fibronectin type-III" evidence="2">
    <location>
        <begin position="1693"/>
        <end position="1781"/>
    </location>
</feature>
<gene>
    <name evidence="3" type="ORF">LOD99_8712</name>
</gene>
<keyword evidence="1" id="KW-1133">Transmembrane helix</keyword>
<sequence length="2518" mass="273332">MGALPLGCVSSVRILTIAPENLSPPSLESSSSTSVVIRWDTPLSPNGIIHTYFVERLLPPDAAIQIATLDANDTLMYIDSDENVLTPFLLVHYRVVAVNSAGSIASSYANITTLQTQPSSIEAPTLTLIQPTSIQIIWLEPAVPNGIISEYILKYEPTDLPNLIIIGLHPSLTGFTLHDLSPYQNYSISITACTFGGCTESDVVVIQTGQVLSSGFSEINVDIVSSTELVISWLEPTMPNGLIMYYTLFRREDGGDYVQIAQGLFLSYNDSSLLPFHEYQYSLDVTNGAGTITYGNTSQIRTLADTPLAGVTLNATTTTSSIILLQWMTPSIDVVRGEVVNFEVIGNQVGSGQFVMSFFNGTDNMFSVTGLNPSITYRFQVILFNGVGYATSNIAEATTLDGAPKGVFPPILTAISSTAIQVEWVEPEQPNGVIVSYNIILDGVSVYTDNFSGVFIAMGLMPYTVYSFELVACTRFECTPSDSYSIRTLQSPPTGFDSPNVSDVQHDSFLANWAAPTVTNGDITSYSLYLRYVIPCSQSTDQDTCDYVDCPLGQSSCGYQCYTASTHVCCEDTLYPQADNHACCGGTYIERVSVSDVCCGGSFYDVQSDYGCCGGVYQFIGPGDICCDDGNTVNVGSGDACCGTTPYTDNDNFMCCGGNVVSQHINTMCCGETVVSNVDTVCCNGVTYSSRDGYVCCDTSYELDNVTLCCAASNGVERVISYASPANKSYADEKCCDVTAIPSQLSCCNNRGYNSQLETCSDRSTSTGANCGTGVTCPNAQSSTAYCNRCDFPFSTHTCDSIDLLNSNTQICYQTTAVFTGLNLSYRVTGLTPFTNYLAYVGVSNAAGETISPEISILTLEFTPTDINPPILTVLSATAIRIQLTAPTQPNGIIISYIVYRDGQEIATVNDSTQYTDMNLLPFTTFTYMISACTIIGCTRSDAVSTKTSESTPELLDIPFATLITPNSIELAWTNPLFPNGIIVNYTIYDSDGNTIFTGFALTTTITGLNAFTQYTYTLEACNSFGCVSSSPTTFSTSEIPPTTIDPPILTIIRFDELEISWSPPSSPNGIIQYYLLRKNDVIILNTTNFTYIDTDIFASTTYSYIIEAFNNVGSVISGAATVSTPDSTPSGLDPPILTAVNATAVFLEWIPPTLPNGVIIQYDLYQDNVNFVTLTDTTQLSFTRTGLIPFTQYSFRVSACTRSGCALSNAVLITTLEAPPIGIDPVFLLALSSSSIRVSWNPPAVLNGILIGYELLQTTANEPPLQIPVPPEINMIDIDNLNAFTLYTYTVKVRNSAGSVTSAEASESTLEALPMLFAASTVSSVTARSLILNWDEPAQPNGIILIYHIYARIITTPLNPIPMNRDPVLLLTVNGSTTSTQLQDLEPGSSYEFRIAANNSIGQVITTWVPATTAEDSPELLQLIMYTADPSGSSLDLSWNEPLKPNGVISEYLIYLGVNPIFRGVSNSFTYRLLTPFTDYELYLQACTSAGCTNGDLQVLTTAEIPPDNLNAPFLETLGSSSIRITWQLPLSPNGNIIRFLIHRMDPDNTLSQIHTVFNITLRNFIDTGLLPYSFYSYAITAENSVGFTQSDFISEQTDEGVPQGIAAPNVQAVLATEMRIQWTTPSSPNGVITNYDVIRDGNTIVSLSNAFVYFDTNLDPFTDYSYQITACNSRGGCVTSEITVEQTLESIPEGVIAPSLTAVSFSEVEVRWDPPTKPNGVIQSYMLSIDDVDQSNTITPFIHTQTNLSPYTIYRIAIIACTAIGCSVGPTSNILTLEYIPSGQPAPVVSVTSSKSTLVTWQVPSMPNGVIIGYDVIRNGSVVLFTNNTQNRQFADTNLRPAKTYVYSIRAYTSIGRSDPSQSTVITTSPDAPELLDAPTLTPLTSTSFKAEWSVPQIPNGLITRYDLLVENTVVFTGLQFEYIVTELQPFTMYNVMIRACTTTCTESQIATVVTSPDTPIGQPVPTLTALQGPAVLTQWEAPDMPNGIITEYRVFRREVFNVNGQTTFSDEILVAIVYNQLFIIDNSTDLKLYTDFQYKVVAINTVGQAVSEWETVRTVEGIPMDVVPPELLSSTHTSITLFILPPETTNGIITSYIVYRDDVQVAELTGTENTTTITNLLPYTIYYINVTACTVAGCATSEAAALSTGEYTPEGVSPPVADIISAREIVFTWVLPTKPNGILTSYSILAQSVCPQPTQPHINPGSCQYGTTTTFYTGAGDILSGTAQGLTPYATYQFFLVAANSHSAQQSPPSRFYTTDSAEPEVRDTLSVRRLCNTVTIDWSNVFHLNGLLKNFEFLVDRQVLDSTIATTKTVEDLIYSTSYEFKVKAVTSVGSVEQANFVLIETAPHCVDPSLTTPSLTLNVTTTPTTPVSVTSLVAIIIIIVVIIFLAVLFLCLFVFCIVILSSRKEREKYRTQSHTPLLAATNGRLDDPLSDLTLQESLMLENRSNTLDFSSRSKQASIANSSLSYGNSIRTPPSARYSPRLTQLNASKVMQSSDVDFSQDESGFRDTRL</sequence>
<feature type="domain" description="Fibronectin type-III" evidence="2">
    <location>
        <begin position="1783"/>
        <end position="1873"/>
    </location>
</feature>
<dbReference type="InterPro" id="IPR050713">
    <property type="entry name" value="RTP_Phos/Ushers"/>
</dbReference>
<dbReference type="PANTHER" id="PTHR46957:SF7">
    <property type="entry name" value="USHERIN"/>
    <property type="match status" value="1"/>
</dbReference>
<feature type="domain" description="Fibronectin type-III" evidence="2">
    <location>
        <begin position="1874"/>
        <end position="1960"/>
    </location>
</feature>
<accession>A0AAV7JFI0</accession>
<feature type="domain" description="Fibronectin type-III" evidence="2">
    <location>
        <begin position="406"/>
        <end position="494"/>
    </location>
</feature>
<dbReference type="InterPro" id="IPR036116">
    <property type="entry name" value="FN3_sf"/>
</dbReference>
<feature type="domain" description="Fibronectin type-III" evidence="2">
    <location>
        <begin position="1044"/>
        <end position="1128"/>
    </location>
</feature>
<dbReference type="CDD" id="cd00063">
    <property type="entry name" value="FN3"/>
    <property type="match status" value="19"/>
</dbReference>
<dbReference type="Gene3D" id="2.60.40.10">
    <property type="entry name" value="Immunoglobulins"/>
    <property type="match status" value="20"/>
</dbReference>
<name>A0AAV7JFI0_9METZ</name>
<feature type="domain" description="Fibronectin type-III" evidence="2">
    <location>
        <begin position="1317"/>
        <end position="1417"/>
    </location>
</feature>
<dbReference type="FunFam" id="2.60.40.10:FF:001176">
    <property type="entry name" value="Usherin"/>
    <property type="match status" value="1"/>
</dbReference>
<keyword evidence="4" id="KW-1185">Reference proteome</keyword>
<feature type="domain" description="Fibronectin type-III" evidence="2">
    <location>
        <begin position="1962"/>
        <end position="2064"/>
    </location>
</feature>
<feature type="domain" description="Fibronectin type-III" evidence="2">
    <location>
        <begin position="2068"/>
        <end position="2158"/>
    </location>
</feature>
<feature type="domain" description="Fibronectin type-III" evidence="2">
    <location>
        <begin position="120"/>
        <end position="211"/>
    </location>
</feature>
<reference evidence="3 4" key="1">
    <citation type="journal article" date="2023" name="BMC Biol.">
        <title>The compact genome of the sponge Oopsacas minuta (Hexactinellida) is lacking key metazoan core genes.</title>
        <authorList>
            <person name="Santini S."/>
            <person name="Schenkelaars Q."/>
            <person name="Jourda C."/>
            <person name="Duchesne M."/>
            <person name="Belahbib H."/>
            <person name="Rocher C."/>
            <person name="Selva M."/>
            <person name="Riesgo A."/>
            <person name="Vervoort M."/>
            <person name="Leys S.P."/>
            <person name="Kodjabachian L."/>
            <person name="Le Bivic A."/>
            <person name="Borchiellini C."/>
            <person name="Claverie J.M."/>
            <person name="Renard E."/>
        </authorList>
    </citation>
    <scope>NUCLEOTIDE SEQUENCE [LARGE SCALE GENOMIC DNA]</scope>
    <source>
        <strain evidence="3">SPO-2</strain>
    </source>
</reference>
<dbReference type="PROSITE" id="PS50853">
    <property type="entry name" value="FN3"/>
    <property type="match status" value="20"/>
</dbReference>
<dbReference type="InterPro" id="IPR013783">
    <property type="entry name" value="Ig-like_fold"/>
</dbReference>
<proteinExistence type="predicted"/>
<feature type="domain" description="Fibronectin type-III" evidence="2">
    <location>
        <begin position="1507"/>
        <end position="1606"/>
    </location>
</feature>
<dbReference type="SMART" id="SM00060">
    <property type="entry name" value="FN3"/>
    <property type="match status" value="22"/>
</dbReference>
<feature type="transmembrane region" description="Helical" evidence="1">
    <location>
        <begin position="2381"/>
        <end position="2409"/>
    </location>
</feature>
<feature type="domain" description="Fibronectin type-III" evidence="2">
    <location>
        <begin position="2160"/>
        <end position="2267"/>
    </location>
</feature>
<evidence type="ECO:0000313" key="3">
    <source>
        <dbReference type="EMBL" id="KAI6647638.1"/>
    </source>
</evidence>
<dbReference type="InterPro" id="IPR003961">
    <property type="entry name" value="FN3_dom"/>
</dbReference>
<protein>
    <recommendedName>
        <fullName evidence="2">Fibronectin type-III domain-containing protein</fullName>
    </recommendedName>
</protein>
<dbReference type="SUPFAM" id="SSF49265">
    <property type="entry name" value="Fibronectin type III"/>
    <property type="match status" value="12"/>
</dbReference>
<feature type="domain" description="Fibronectin type-III" evidence="2">
    <location>
        <begin position="952"/>
        <end position="1043"/>
    </location>
</feature>
<evidence type="ECO:0000256" key="1">
    <source>
        <dbReference type="SAM" id="Phobius"/>
    </source>
</evidence>
<dbReference type="PANTHER" id="PTHR46957">
    <property type="entry name" value="CYTOKINE RECEPTOR"/>
    <property type="match status" value="1"/>
</dbReference>
<feature type="domain" description="Fibronectin type-III" evidence="2">
    <location>
        <begin position="1418"/>
        <end position="1506"/>
    </location>
</feature>
<dbReference type="Pfam" id="PF24748">
    <property type="entry name" value="Galaxin_repeat"/>
    <property type="match status" value="1"/>
</dbReference>
<dbReference type="Pfam" id="PF00041">
    <property type="entry name" value="fn3"/>
    <property type="match status" value="10"/>
</dbReference>
<evidence type="ECO:0000259" key="2">
    <source>
        <dbReference type="PROSITE" id="PS50853"/>
    </source>
</evidence>
<dbReference type="InterPro" id="IPR056601">
    <property type="entry name" value="Galaxin_dom"/>
</dbReference>
<comment type="caution">
    <text evidence="3">The sequence shown here is derived from an EMBL/GenBank/DDBJ whole genome shotgun (WGS) entry which is preliminary data.</text>
</comment>
<feature type="domain" description="Fibronectin type-III" evidence="2">
    <location>
        <begin position="1223"/>
        <end position="1316"/>
    </location>
</feature>
<feature type="domain" description="Fibronectin type-III" evidence="2">
    <location>
        <begin position="310"/>
        <end position="402"/>
    </location>
</feature>